<sequence length="189" mass="21850">MENGLQLKKGRDSSFDKIFAFYKNPEKYELTTKQITIKNRWLAAWTLRLEGNTPTKAAEKLQEVYKEEKLSRAQAFRDVQNSEKLYGSIINADRTGRMAIHYEYALNAYNKSMEAKDFKAAKGFLAEMRESMPFEDSQSFNPEKLENKPVKLTVENAVEQAIKNHLKTGVLDFNTLEVEDVNHEDITDE</sequence>
<accession>A0A2I2MAI4</accession>
<dbReference type="AlphaFoldDB" id="A0A2I2MAI4"/>
<dbReference type="EMBL" id="OENE01000035">
    <property type="protein sequence ID" value="SOU89476.1"/>
    <property type="molecule type" value="Genomic_DNA"/>
</dbReference>
<reference evidence="1 2" key="1">
    <citation type="submission" date="2017-11" db="EMBL/GenBank/DDBJ databases">
        <authorList>
            <person name="Duchaud E."/>
        </authorList>
    </citation>
    <scope>NUCLEOTIDE SEQUENCE [LARGE SCALE GENOMIC DNA]</scope>
    <source>
        <strain evidence="1 2">TNO010</strain>
    </source>
</reference>
<organism evidence="1 2">
    <name type="scientific">Tenacibaculum finnmarkense genomovar ulcerans</name>
    <dbReference type="NCBI Taxonomy" id="2781388"/>
    <lineage>
        <taxon>Bacteria</taxon>
        <taxon>Pseudomonadati</taxon>
        <taxon>Bacteroidota</taxon>
        <taxon>Flavobacteriia</taxon>
        <taxon>Flavobacteriales</taxon>
        <taxon>Flavobacteriaceae</taxon>
        <taxon>Tenacibaculum</taxon>
        <taxon>Tenacibaculum finnmarkense</taxon>
    </lineage>
</organism>
<protein>
    <submittedName>
        <fullName evidence="1">Uncharacterized protein</fullName>
    </submittedName>
</protein>
<dbReference type="RefSeq" id="WP_172505715.1">
    <property type="nucleotide sequence ID" value="NZ_OENE01000035.1"/>
</dbReference>
<name>A0A2I2MAI4_9FLAO</name>
<gene>
    <name evidence="1" type="ORF">TNO010_400051</name>
</gene>
<proteinExistence type="predicted"/>
<dbReference type="Proteomes" id="UP000490060">
    <property type="component" value="Unassembled WGS sequence"/>
</dbReference>
<evidence type="ECO:0000313" key="2">
    <source>
        <dbReference type="Proteomes" id="UP000490060"/>
    </source>
</evidence>
<evidence type="ECO:0000313" key="1">
    <source>
        <dbReference type="EMBL" id="SOU89476.1"/>
    </source>
</evidence>